<reference evidence="2 3" key="1">
    <citation type="submission" date="2020-01" db="EMBL/GenBank/DDBJ databases">
        <title>Leptobacterium flavescens.</title>
        <authorList>
            <person name="Wang G."/>
        </authorList>
    </citation>
    <scope>NUCLEOTIDE SEQUENCE [LARGE SCALE GENOMIC DNA]</scope>
    <source>
        <strain evidence="2 3">KCTC 22160</strain>
    </source>
</reference>
<dbReference type="AlphaFoldDB" id="A0A6P0UMH8"/>
<protein>
    <submittedName>
        <fullName evidence="2">Uncharacterized protein</fullName>
    </submittedName>
</protein>
<organism evidence="2 3">
    <name type="scientific">Leptobacterium flavescens</name>
    <dbReference type="NCBI Taxonomy" id="472055"/>
    <lineage>
        <taxon>Bacteria</taxon>
        <taxon>Pseudomonadati</taxon>
        <taxon>Bacteroidota</taxon>
        <taxon>Flavobacteriia</taxon>
        <taxon>Flavobacteriales</taxon>
        <taxon>Flavobacteriaceae</taxon>
        <taxon>Leptobacterium</taxon>
    </lineage>
</organism>
<name>A0A6P0UMH8_9FLAO</name>
<keyword evidence="1" id="KW-0732">Signal</keyword>
<dbReference type="EMBL" id="JAABOO010000003">
    <property type="protein sequence ID" value="NER14444.1"/>
    <property type="molecule type" value="Genomic_DNA"/>
</dbReference>
<dbReference type="RefSeq" id="WP_163607735.1">
    <property type="nucleotide sequence ID" value="NZ_JAABOO010000003.1"/>
</dbReference>
<feature type="signal peptide" evidence="1">
    <location>
        <begin position="1"/>
        <end position="20"/>
    </location>
</feature>
<gene>
    <name evidence="2" type="ORF">GWK08_13400</name>
</gene>
<keyword evidence="3" id="KW-1185">Reference proteome</keyword>
<accession>A0A6P0UMH8</accession>
<evidence type="ECO:0000313" key="3">
    <source>
        <dbReference type="Proteomes" id="UP000468581"/>
    </source>
</evidence>
<feature type="chain" id="PRO_5026821419" evidence="1">
    <location>
        <begin position="21"/>
        <end position="236"/>
    </location>
</feature>
<proteinExistence type="predicted"/>
<dbReference type="Proteomes" id="UP000468581">
    <property type="component" value="Unassembled WGS sequence"/>
</dbReference>
<comment type="caution">
    <text evidence="2">The sequence shown here is derived from an EMBL/GenBank/DDBJ whole genome shotgun (WGS) entry which is preliminary data.</text>
</comment>
<sequence>MKNFALTTLVMLFTTISVLAQQPPLSATNGAASRNQFDLKREYLEAFQHNRQIAAGEDVNGSPYILENFITAKINHFKDVHLVRYNASTDDMEFKNSKDQILVLNKSNDYVISFTHPKKVYHSVTYGDDTRGFAELLWESSDSKSALYMRQQVEFIPKRAATNSYSSEKKAEYKKLKDVLFFKNSNGTMTEVPTNKKKFFSIFEGKEKEVQQFAKKNKLKINKESDIIKILDFYTS</sequence>
<evidence type="ECO:0000256" key="1">
    <source>
        <dbReference type="SAM" id="SignalP"/>
    </source>
</evidence>
<evidence type="ECO:0000313" key="2">
    <source>
        <dbReference type="EMBL" id="NER14444.1"/>
    </source>
</evidence>